<evidence type="ECO:0000256" key="2">
    <source>
        <dbReference type="ARBA" id="ARBA00022692"/>
    </source>
</evidence>
<comment type="subunit">
    <text evidence="5">Forms a complex with TatA.</text>
</comment>
<accession>A0A1P8WQ25</accession>
<dbReference type="RefSeq" id="WP_077027197.1">
    <property type="nucleotide sequence ID" value="NZ_CP017641.1"/>
</dbReference>
<feature type="region of interest" description="Disordered" evidence="6">
    <location>
        <begin position="130"/>
        <end position="161"/>
    </location>
</feature>
<dbReference type="InterPro" id="IPR002033">
    <property type="entry name" value="TatC"/>
</dbReference>
<name>A0A1P8WQ25_9PLAN</name>
<dbReference type="HAMAP" id="MF_00902">
    <property type="entry name" value="TatC"/>
    <property type="match status" value="1"/>
</dbReference>
<evidence type="ECO:0000256" key="3">
    <source>
        <dbReference type="ARBA" id="ARBA00022989"/>
    </source>
</evidence>
<keyword evidence="5" id="KW-1003">Cell membrane</keyword>
<dbReference type="KEGG" id="fmr:Fuma_05803"/>
<feature type="transmembrane region" description="Helical" evidence="5">
    <location>
        <begin position="345"/>
        <end position="364"/>
    </location>
</feature>
<evidence type="ECO:0000256" key="4">
    <source>
        <dbReference type="ARBA" id="ARBA00023136"/>
    </source>
</evidence>
<comment type="function">
    <text evidence="5">Part of the twin-arginine translocation (Tat) system that transports large folded proteins containing a characteristic twin-arginine motif in their signal peptide across membranes.</text>
</comment>
<keyword evidence="4 5" id="KW-0472">Membrane</keyword>
<evidence type="ECO:0000256" key="5">
    <source>
        <dbReference type="HAMAP-Rule" id="MF_00902"/>
    </source>
</evidence>
<comment type="subcellular location">
    <subcellularLocation>
        <location evidence="5">Cell membrane</location>
        <topology evidence="5">Multi-pass membrane protein</topology>
    </subcellularLocation>
    <subcellularLocation>
        <location evidence="1">Membrane</location>
        <topology evidence="1">Multi-pass membrane protein</topology>
    </subcellularLocation>
</comment>
<dbReference type="GO" id="GO:0033281">
    <property type="term" value="C:TAT protein transport complex"/>
    <property type="evidence" value="ECO:0007669"/>
    <property type="project" value="UniProtKB-UniRule"/>
</dbReference>
<proteinExistence type="inferred from homology"/>
<dbReference type="STRING" id="1891926.Fuma_05803"/>
<evidence type="ECO:0000313" key="8">
    <source>
        <dbReference type="Proteomes" id="UP000187735"/>
    </source>
</evidence>
<feature type="transmembrane region" description="Helical" evidence="5">
    <location>
        <begin position="21"/>
        <end position="43"/>
    </location>
</feature>
<dbReference type="GO" id="GO:0009977">
    <property type="term" value="F:proton motive force dependent protein transmembrane transporter activity"/>
    <property type="evidence" value="ECO:0007669"/>
    <property type="project" value="TreeGrafter"/>
</dbReference>
<dbReference type="PROSITE" id="PS01218">
    <property type="entry name" value="TATC"/>
    <property type="match status" value="1"/>
</dbReference>
<evidence type="ECO:0000256" key="1">
    <source>
        <dbReference type="ARBA" id="ARBA00004141"/>
    </source>
</evidence>
<feature type="transmembrane region" description="Helical" evidence="5">
    <location>
        <begin position="321"/>
        <end position="339"/>
    </location>
</feature>
<dbReference type="GO" id="GO:0065002">
    <property type="term" value="P:intracellular protein transmembrane transport"/>
    <property type="evidence" value="ECO:0007669"/>
    <property type="project" value="TreeGrafter"/>
</dbReference>
<dbReference type="Pfam" id="PF00902">
    <property type="entry name" value="TatC"/>
    <property type="match status" value="1"/>
</dbReference>
<keyword evidence="5" id="KW-0653">Protein transport</keyword>
<reference evidence="7 8" key="1">
    <citation type="journal article" date="2016" name="Front. Microbiol.">
        <title>Fuerstia marisgermanicae gen. nov., sp. nov., an Unusual Member of the Phylum Planctomycetes from the German Wadden Sea.</title>
        <authorList>
            <person name="Kohn T."/>
            <person name="Heuer A."/>
            <person name="Jogler M."/>
            <person name="Vollmers J."/>
            <person name="Boedeker C."/>
            <person name="Bunk B."/>
            <person name="Rast P."/>
            <person name="Borchert D."/>
            <person name="Glockner I."/>
            <person name="Freese H.M."/>
            <person name="Klenk H.P."/>
            <person name="Overmann J."/>
            <person name="Kaster A.K."/>
            <person name="Rohde M."/>
            <person name="Wiegand S."/>
            <person name="Jogler C."/>
        </authorList>
    </citation>
    <scope>NUCLEOTIDE SEQUENCE [LARGE SCALE GENOMIC DNA]</scope>
    <source>
        <strain evidence="7 8">NH11</strain>
    </source>
</reference>
<dbReference type="PANTHER" id="PTHR30371:SF0">
    <property type="entry name" value="SEC-INDEPENDENT PROTEIN TRANSLOCASE PROTEIN TATC, CHLOROPLASTIC-RELATED"/>
    <property type="match status" value="1"/>
</dbReference>
<evidence type="ECO:0000256" key="6">
    <source>
        <dbReference type="SAM" id="MobiDB-lite"/>
    </source>
</evidence>
<evidence type="ECO:0000313" key="7">
    <source>
        <dbReference type="EMBL" id="APZ96135.1"/>
    </source>
</evidence>
<sequence>MPRNRDLFNDSTMTFGEHLEVLRVHVWRALIGLVIGVVAALFLGDKVIGILSQPIDEALRRNNQPEATDDIGGMDFSGFIKQMFSDEEKKPDKPPVMEEVPGDDELTVDVSIASLVAALKTVAPELVVETPDVPEKKEAAEPDDGDADAAANSKAGSAESSEPVESVSLVLRSDEIALFKKTADRFNRPVTYKVEEAFMTYLKVSLVAGLVLAAPWVFYQAWLFVAAGLYPHERKHVYIYLPMSIGLFMAGAVFCFYFVFPIVLDFLIQFNEWIGVELQPRLSEYISLVLMLPVMFGLSFQLPLVMLFLDRIGVMTVKGYLENWRMAVLVIAIVSMLMTPADPTSMLLMMFPLVFLYFGGIMLCRFRPGASTDPLA</sequence>
<dbReference type="AlphaFoldDB" id="A0A1P8WQ25"/>
<feature type="transmembrane region" description="Helical" evidence="5">
    <location>
        <begin position="237"/>
        <end position="260"/>
    </location>
</feature>
<gene>
    <name evidence="5 7" type="primary">tatC</name>
    <name evidence="7" type="ORF">Fuma_05803</name>
</gene>
<feature type="transmembrane region" description="Helical" evidence="5">
    <location>
        <begin position="206"/>
        <end position="230"/>
    </location>
</feature>
<dbReference type="Proteomes" id="UP000187735">
    <property type="component" value="Chromosome"/>
</dbReference>
<keyword evidence="3 5" id="KW-1133">Transmembrane helix</keyword>
<protein>
    <recommendedName>
        <fullName evidence="5">Sec-independent protein translocase protein TatC</fullName>
    </recommendedName>
</protein>
<dbReference type="EMBL" id="CP017641">
    <property type="protein sequence ID" value="APZ96135.1"/>
    <property type="molecule type" value="Genomic_DNA"/>
</dbReference>
<keyword evidence="5" id="KW-0811">Translocation</keyword>
<keyword evidence="8" id="KW-1185">Reference proteome</keyword>
<dbReference type="InterPro" id="IPR019820">
    <property type="entry name" value="Sec-indep_translocase_CS"/>
</dbReference>
<feature type="transmembrane region" description="Helical" evidence="5">
    <location>
        <begin position="285"/>
        <end position="309"/>
    </location>
</feature>
<feature type="compositionally biased region" description="Low complexity" evidence="6">
    <location>
        <begin position="148"/>
        <end position="161"/>
    </location>
</feature>
<keyword evidence="5" id="KW-0813">Transport</keyword>
<dbReference type="NCBIfam" id="TIGR00945">
    <property type="entry name" value="tatC"/>
    <property type="match status" value="1"/>
</dbReference>
<dbReference type="GO" id="GO:0043953">
    <property type="term" value="P:protein transport by the Tat complex"/>
    <property type="evidence" value="ECO:0007669"/>
    <property type="project" value="UniProtKB-UniRule"/>
</dbReference>
<comment type="similarity">
    <text evidence="5">Belongs to the TatC family.</text>
</comment>
<organism evidence="7 8">
    <name type="scientific">Fuerstiella marisgermanici</name>
    <dbReference type="NCBI Taxonomy" id="1891926"/>
    <lineage>
        <taxon>Bacteria</taxon>
        <taxon>Pseudomonadati</taxon>
        <taxon>Planctomycetota</taxon>
        <taxon>Planctomycetia</taxon>
        <taxon>Planctomycetales</taxon>
        <taxon>Planctomycetaceae</taxon>
        <taxon>Fuerstiella</taxon>
    </lineage>
</organism>
<keyword evidence="2 5" id="KW-0812">Transmembrane</keyword>
<dbReference type="PANTHER" id="PTHR30371">
    <property type="entry name" value="SEC-INDEPENDENT PROTEIN TRANSLOCASE PROTEIN TATC"/>
    <property type="match status" value="1"/>
</dbReference>